<evidence type="ECO:0000313" key="7">
    <source>
        <dbReference type="Proteomes" id="UP000654075"/>
    </source>
</evidence>
<dbReference type="OrthoDB" id="435991at2759"/>
<dbReference type="EMBL" id="CAJNNV010004023">
    <property type="protein sequence ID" value="CAE8590011.1"/>
    <property type="molecule type" value="Genomic_DNA"/>
</dbReference>
<keyword evidence="2" id="KW-0479">Metal-binding</keyword>
<reference evidence="5" key="1">
    <citation type="submission" date="2021-02" db="EMBL/GenBank/DDBJ databases">
        <authorList>
            <person name="Dougan E. K."/>
            <person name="Rhodes N."/>
            <person name="Thang M."/>
            <person name="Chan C."/>
        </authorList>
    </citation>
    <scope>NUCLEOTIDE SEQUENCE</scope>
</reference>
<keyword evidence="2" id="KW-0863">Zinc-finger</keyword>
<dbReference type="InterPro" id="IPR007527">
    <property type="entry name" value="Znf_SWIM"/>
</dbReference>
<organism evidence="5 7">
    <name type="scientific">Polarella glacialis</name>
    <name type="common">Dinoflagellate</name>
    <dbReference type="NCBI Taxonomy" id="89957"/>
    <lineage>
        <taxon>Eukaryota</taxon>
        <taxon>Sar</taxon>
        <taxon>Alveolata</taxon>
        <taxon>Dinophyceae</taxon>
        <taxon>Suessiales</taxon>
        <taxon>Suessiaceae</taxon>
        <taxon>Polarella</taxon>
    </lineage>
</organism>
<evidence type="ECO:0000256" key="1">
    <source>
        <dbReference type="PROSITE-ProRule" id="PRU00023"/>
    </source>
</evidence>
<dbReference type="GO" id="GO:0008270">
    <property type="term" value="F:zinc ion binding"/>
    <property type="evidence" value="ECO:0007669"/>
    <property type="project" value="UniProtKB-KW"/>
</dbReference>
<name>A0A813DQ22_POLGL</name>
<comment type="caution">
    <text evidence="5">The sequence shown here is derived from an EMBL/GenBank/DDBJ whole genome shotgun (WGS) entry which is preliminary data.</text>
</comment>
<dbReference type="Gene3D" id="1.25.40.20">
    <property type="entry name" value="Ankyrin repeat-containing domain"/>
    <property type="match status" value="1"/>
</dbReference>
<dbReference type="Pfam" id="PF04434">
    <property type="entry name" value="SWIM"/>
    <property type="match status" value="1"/>
</dbReference>
<sequence length="374" mass="38726">MMSKISADSANDDVAAAFTDADVASAANAGSFQKALVLLKQGAVRISGRRADGCVEAQVQSERSGASSYSVLLASSFRTVHGPRTASGCKVAAKCTCFDYTRRGGLCKHGAAAALLFRRQEAGDLKALPLKLPEVREAKRSAPKPDGAGRKRPFPAADDSAKGDDQCRTPTRPAGSDEAPSKESHESPARPMKQPCFPVAAAVSTGPAVSKKGSAVKAALILRLLQNAACAGDHQRFRAELKRYGEAALSVLDASGLLHQAILGQDVCGAALIVKALLELPEGAAAAVSARDATNRSPLHAAVSASRIEICQALLAAKADPFALDGNGRTALELSRSVRLDASGGGWRKGEDPIQELLRQSMAQRLGPAAEGGA</sequence>
<evidence type="ECO:0000313" key="5">
    <source>
        <dbReference type="EMBL" id="CAE8590011.1"/>
    </source>
</evidence>
<keyword evidence="2" id="KW-0862">Zinc</keyword>
<dbReference type="SUPFAM" id="SSF48403">
    <property type="entry name" value="Ankyrin repeat"/>
    <property type="match status" value="1"/>
</dbReference>
<dbReference type="PROSITE" id="PS50088">
    <property type="entry name" value="ANK_REPEAT"/>
    <property type="match status" value="1"/>
</dbReference>
<dbReference type="Proteomes" id="UP000654075">
    <property type="component" value="Unassembled WGS sequence"/>
</dbReference>
<dbReference type="Proteomes" id="UP000626109">
    <property type="component" value="Unassembled WGS sequence"/>
</dbReference>
<dbReference type="InterPro" id="IPR036770">
    <property type="entry name" value="Ankyrin_rpt-contain_sf"/>
</dbReference>
<dbReference type="Pfam" id="PF13637">
    <property type="entry name" value="Ank_4"/>
    <property type="match status" value="1"/>
</dbReference>
<dbReference type="EMBL" id="CAJNNW010032314">
    <property type="protein sequence ID" value="CAE8712374.1"/>
    <property type="molecule type" value="Genomic_DNA"/>
</dbReference>
<evidence type="ECO:0000259" key="4">
    <source>
        <dbReference type="PROSITE" id="PS50966"/>
    </source>
</evidence>
<evidence type="ECO:0000256" key="2">
    <source>
        <dbReference type="PROSITE-ProRule" id="PRU00325"/>
    </source>
</evidence>
<gene>
    <name evidence="5" type="ORF">PGLA1383_LOCUS8737</name>
    <name evidence="6" type="ORF">PGLA2088_LOCUS37005</name>
</gene>
<evidence type="ECO:0000313" key="6">
    <source>
        <dbReference type="EMBL" id="CAE8712374.1"/>
    </source>
</evidence>
<accession>A0A813DQ22</accession>
<protein>
    <recommendedName>
        <fullName evidence="4">SWIM-type domain-containing protein</fullName>
    </recommendedName>
</protein>
<feature type="repeat" description="ANK" evidence="1">
    <location>
        <begin position="294"/>
        <end position="326"/>
    </location>
</feature>
<feature type="region of interest" description="Disordered" evidence="3">
    <location>
        <begin position="136"/>
        <end position="193"/>
    </location>
</feature>
<proteinExistence type="predicted"/>
<dbReference type="PROSITE" id="PS50966">
    <property type="entry name" value="ZF_SWIM"/>
    <property type="match status" value="1"/>
</dbReference>
<feature type="compositionally biased region" description="Basic and acidic residues" evidence="3">
    <location>
        <begin position="179"/>
        <end position="188"/>
    </location>
</feature>
<feature type="domain" description="SWIM-type" evidence="4">
    <location>
        <begin position="69"/>
        <end position="118"/>
    </location>
</feature>
<dbReference type="InterPro" id="IPR002110">
    <property type="entry name" value="Ankyrin_rpt"/>
</dbReference>
<keyword evidence="7" id="KW-1185">Reference proteome</keyword>
<evidence type="ECO:0000256" key="3">
    <source>
        <dbReference type="SAM" id="MobiDB-lite"/>
    </source>
</evidence>
<dbReference type="AlphaFoldDB" id="A0A813DQ22"/>
<keyword evidence="1" id="KW-0040">ANK repeat</keyword>